<dbReference type="GO" id="GO:0070967">
    <property type="term" value="F:coenzyme F420 binding"/>
    <property type="evidence" value="ECO:0007669"/>
    <property type="project" value="TreeGrafter"/>
</dbReference>
<dbReference type="InterPro" id="IPR011576">
    <property type="entry name" value="Pyridox_Oxase_N"/>
</dbReference>
<dbReference type="Pfam" id="PF01243">
    <property type="entry name" value="PNPOx_N"/>
    <property type="match status" value="1"/>
</dbReference>
<dbReference type="OrthoDB" id="158738at2"/>
<dbReference type="Proteomes" id="UP000278962">
    <property type="component" value="Unassembled WGS sequence"/>
</dbReference>
<dbReference type="InterPro" id="IPR012349">
    <property type="entry name" value="Split_barrel_FMN-bd"/>
</dbReference>
<dbReference type="InterPro" id="IPR052019">
    <property type="entry name" value="F420H2_bilvrd_red/Heme_oxyg"/>
</dbReference>
<protein>
    <submittedName>
        <fullName evidence="3">PPOX class probable F420-dependent enzyme</fullName>
    </submittedName>
</protein>
<dbReference type="RefSeq" id="WP_121250414.1">
    <property type="nucleotide sequence ID" value="NZ_RBIL01000001.1"/>
</dbReference>
<accession>A0A660LES2</accession>
<dbReference type="PANTHER" id="PTHR35176">
    <property type="entry name" value="HEME OXYGENASE HI_0854-RELATED"/>
    <property type="match status" value="1"/>
</dbReference>
<reference evidence="3 4" key="1">
    <citation type="submission" date="2018-10" db="EMBL/GenBank/DDBJ databases">
        <title>Genomic Encyclopedia of Archaeal and Bacterial Type Strains, Phase II (KMG-II): from individual species to whole genera.</title>
        <authorList>
            <person name="Goeker M."/>
        </authorList>
    </citation>
    <scope>NUCLEOTIDE SEQUENCE [LARGE SCALE GENOMIC DNA]</scope>
    <source>
        <strain evidence="3 4">DSM 14954</strain>
    </source>
</reference>
<organism evidence="3 4">
    <name type="scientific">Solirubrobacter pauli</name>
    <dbReference type="NCBI Taxonomy" id="166793"/>
    <lineage>
        <taxon>Bacteria</taxon>
        <taxon>Bacillati</taxon>
        <taxon>Actinomycetota</taxon>
        <taxon>Thermoleophilia</taxon>
        <taxon>Solirubrobacterales</taxon>
        <taxon>Solirubrobacteraceae</taxon>
        <taxon>Solirubrobacter</taxon>
    </lineage>
</organism>
<dbReference type="EMBL" id="RBIL01000001">
    <property type="protein sequence ID" value="RKQ92705.1"/>
    <property type="molecule type" value="Genomic_DNA"/>
</dbReference>
<sequence length="147" mass="16172">MNQRAAIAMSSQEVLAFLAEARVVTVATLGRDGWPHLMPLWFVVRDGEIWAWTYGKSQKVVNVERDPRCTLQVEAGESYDQLRGVMIKARAVVHRDPSLVAEIGTALSGRYGDGSPVDARVAAKRVALQFEVVAVSSFDHRKLYGSG</sequence>
<keyword evidence="4" id="KW-1185">Reference proteome</keyword>
<feature type="domain" description="Pyridoxamine 5'-phosphate oxidase N-terminal" evidence="2">
    <location>
        <begin position="12"/>
        <end position="136"/>
    </location>
</feature>
<dbReference type="GO" id="GO:0016627">
    <property type="term" value="F:oxidoreductase activity, acting on the CH-CH group of donors"/>
    <property type="evidence" value="ECO:0007669"/>
    <property type="project" value="TreeGrafter"/>
</dbReference>
<dbReference type="SUPFAM" id="SSF50475">
    <property type="entry name" value="FMN-binding split barrel"/>
    <property type="match status" value="1"/>
</dbReference>
<dbReference type="Gene3D" id="2.30.110.10">
    <property type="entry name" value="Electron Transport, Fmn-binding Protein, Chain A"/>
    <property type="match status" value="1"/>
</dbReference>
<dbReference type="PANTHER" id="PTHR35176:SF6">
    <property type="entry name" value="HEME OXYGENASE HI_0854-RELATED"/>
    <property type="match status" value="1"/>
</dbReference>
<dbReference type="AlphaFoldDB" id="A0A660LES2"/>
<dbReference type="GO" id="GO:0005829">
    <property type="term" value="C:cytosol"/>
    <property type="evidence" value="ECO:0007669"/>
    <property type="project" value="TreeGrafter"/>
</dbReference>
<comment type="caution">
    <text evidence="3">The sequence shown here is derived from an EMBL/GenBank/DDBJ whole genome shotgun (WGS) entry which is preliminary data.</text>
</comment>
<evidence type="ECO:0000256" key="1">
    <source>
        <dbReference type="ARBA" id="ARBA00023002"/>
    </source>
</evidence>
<proteinExistence type="predicted"/>
<gene>
    <name evidence="3" type="ORF">C8N24_2558</name>
</gene>
<keyword evidence="1" id="KW-0560">Oxidoreductase</keyword>
<evidence type="ECO:0000313" key="4">
    <source>
        <dbReference type="Proteomes" id="UP000278962"/>
    </source>
</evidence>
<name>A0A660LES2_9ACTN</name>
<evidence type="ECO:0000259" key="2">
    <source>
        <dbReference type="Pfam" id="PF01243"/>
    </source>
</evidence>
<evidence type="ECO:0000313" key="3">
    <source>
        <dbReference type="EMBL" id="RKQ92705.1"/>
    </source>
</evidence>